<gene>
    <name evidence="1" type="ORF">FHX42_005163</name>
</gene>
<sequence length="167" mass="17782">MLHVVVLDGPFAGRVRSAAEVDAAGVSPSEILGDFVTHGYRWRIVWPPAPGVGDAAVRTWLQQQLAAFSDEHGLDLTGRITLAEERPSDEDIAAWAQADLVCRIYAAAARQRGIRFGGQHWVLPDAQEKPGEFDAKLGALEEAIAAYGSVAVATDDGHGELVLDAVG</sequence>
<protein>
    <submittedName>
        <fullName evidence="1">Uncharacterized protein</fullName>
    </submittedName>
</protein>
<accession>A0A839E558</accession>
<reference evidence="1 2" key="1">
    <citation type="submission" date="2020-07" db="EMBL/GenBank/DDBJ databases">
        <title>Sequencing the genomes of 1000 actinobacteria strains.</title>
        <authorList>
            <person name="Klenk H.-P."/>
        </authorList>
    </citation>
    <scope>NUCLEOTIDE SEQUENCE [LARGE SCALE GENOMIC DNA]</scope>
    <source>
        <strain evidence="1 2">DSM 45975</strain>
    </source>
</reference>
<evidence type="ECO:0000313" key="1">
    <source>
        <dbReference type="EMBL" id="MBA8827756.1"/>
    </source>
</evidence>
<dbReference type="EMBL" id="JACGWZ010000010">
    <property type="protein sequence ID" value="MBA8827756.1"/>
    <property type="molecule type" value="Genomic_DNA"/>
</dbReference>
<name>A0A839E558_9PSEU</name>
<proteinExistence type="predicted"/>
<evidence type="ECO:0000313" key="2">
    <source>
        <dbReference type="Proteomes" id="UP000569329"/>
    </source>
</evidence>
<dbReference type="AlphaFoldDB" id="A0A839E558"/>
<comment type="caution">
    <text evidence="1">The sequence shown here is derived from an EMBL/GenBank/DDBJ whole genome shotgun (WGS) entry which is preliminary data.</text>
</comment>
<keyword evidence="2" id="KW-1185">Reference proteome</keyword>
<dbReference type="RefSeq" id="WP_182546918.1">
    <property type="nucleotide sequence ID" value="NZ_JACGWZ010000010.1"/>
</dbReference>
<dbReference type="Proteomes" id="UP000569329">
    <property type="component" value="Unassembled WGS sequence"/>
</dbReference>
<organism evidence="1 2">
    <name type="scientific">Halosaccharopolyspora lacisalsi</name>
    <dbReference type="NCBI Taxonomy" id="1000566"/>
    <lineage>
        <taxon>Bacteria</taxon>
        <taxon>Bacillati</taxon>
        <taxon>Actinomycetota</taxon>
        <taxon>Actinomycetes</taxon>
        <taxon>Pseudonocardiales</taxon>
        <taxon>Pseudonocardiaceae</taxon>
        <taxon>Halosaccharopolyspora</taxon>
    </lineage>
</organism>